<feature type="binding site" evidence="4">
    <location>
        <position position="53"/>
    </location>
    <ligand>
        <name>NADP(+)</name>
        <dbReference type="ChEBI" id="CHEBI:58349"/>
    </ligand>
</feature>
<name>A0A1F6H0P2_9PROT</name>
<comment type="similarity">
    <text evidence="4">Belongs to the NAD(P)-dependent epimerase/dehydratase family. HldD subfamily.</text>
</comment>
<feature type="binding site" evidence="4">
    <location>
        <position position="281"/>
    </location>
    <ligand>
        <name>substrate</name>
    </ligand>
</feature>
<keyword evidence="1 4" id="KW-0521">NADP</keyword>
<feature type="binding site" evidence="4">
    <location>
        <position position="170"/>
    </location>
    <ligand>
        <name>substrate</name>
    </ligand>
</feature>
<feature type="binding site" evidence="4">
    <location>
        <position position="171"/>
    </location>
    <ligand>
        <name>NADP(+)</name>
        <dbReference type="ChEBI" id="CHEBI:58349"/>
    </ligand>
</feature>
<dbReference type="GO" id="GO:0005975">
    <property type="term" value="P:carbohydrate metabolic process"/>
    <property type="evidence" value="ECO:0007669"/>
    <property type="project" value="UniProtKB-UniRule"/>
</dbReference>
<dbReference type="InterPro" id="IPR001509">
    <property type="entry name" value="Epimerase_deHydtase"/>
</dbReference>
<feature type="active site" description="Proton acceptor" evidence="4">
    <location>
        <position position="143"/>
    </location>
</feature>
<feature type="binding site" evidence="4">
    <location>
        <begin position="76"/>
        <end position="80"/>
    </location>
    <ligand>
        <name>NADP(+)</name>
        <dbReference type="ChEBI" id="CHEBI:58349"/>
    </ligand>
</feature>
<sequence length="320" mass="35885">MIIVTGGAGFIGSRIIHGLNERGIEDILVVDHLGKTEKYKNLIGLRYADYVEKDEFIDAVQSNQFEDTDLEAILHMGACSATTELDGSYLVENNYRYTQVLAHLAQEKEAKLIYASSAATYGDGAQGYSDQSPLLDFRPLNPYGWSKYAFDLWAEAQGLLKTAVGLKFFNVYGPNERHKGDMRSVVSKSFDQILATGQVKLFKSHNPKFADGEQLRDFVWVDDVVAVVLFFLDHPKLGGIYNCGTGQARSFKDLVLATYKALDKEPKIEYIDMPLSLQPKYQYFTEADTTKLREAGFGRPFTTLEEGVKDYVVNHLLKGN</sequence>
<dbReference type="Proteomes" id="UP000177583">
    <property type="component" value="Unassembled WGS sequence"/>
</dbReference>
<comment type="caution">
    <text evidence="6">The sequence shown here is derived from an EMBL/GenBank/DDBJ whole genome shotgun (WGS) entry which is preliminary data.</text>
</comment>
<dbReference type="GO" id="GO:0050661">
    <property type="term" value="F:NADP binding"/>
    <property type="evidence" value="ECO:0007669"/>
    <property type="project" value="InterPro"/>
</dbReference>
<feature type="binding site" evidence="4">
    <location>
        <position position="38"/>
    </location>
    <ligand>
        <name>NADP(+)</name>
        <dbReference type="ChEBI" id="CHEBI:58349"/>
    </ligand>
</feature>
<evidence type="ECO:0000313" key="6">
    <source>
        <dbReference type="EMBL" id="OGH03968.1"/>
    </source>
</evidence>
<feature type="binding site" evidence="4">
    <location>
        <begin position="31"/>
        <end position="32"/>
    </location>
    <ligand>
        <name>NADP(+)</name>
        <dbReference type="ChEBI" id="CHEBI:58349"/>
    </ligand>
</feature>
<comment type="pathway">
    <text evidence="4">Nucleotide-sugar biosynthesis; ADP-L-glycero-beta-D-manno-heptose biosynthesis; ADP-L-glycero-beta-D-manno-heptose from D-glycero-beta-D-manno-heptose 7-phosphate: step 4/4.</text>
</comment>
<gene>
    <name evidence="4" type="primary">hldD</name>
    <name evidence="6" type="ORF">A2557_11115</name>
</gene>
<dbReference type="InterPro" id="IPR036291">
    <property type="entry name" value="NAD(P)-bd_dom_sf"/>
</dbReference>
<feature type="binding site" evidence="4">
    <location>
        <position position="147"/>
    </location>
    <ligand>
        <name>NADP(+)</name>
        <dbReference type="ChEBI" id="CHEBI:58349"/>
    </ligand>
</feature>
<dbReference type="CDD" id="cd05248">
    <property type="entry name" value="ADP_GME_SDR_e"/>
    <property type="match status" value="1"/>
</dbReference>
<protein>
    <recommendedName>
        <fullName evidence="4">ADP-L-glycero-D-manno-heptose-6-epimerase</fullName>
        <ecNumber evidence="4">5.1.3.20</ecNumber>
    </recommendedName>
    <alternativeName>
        <fullName evidence="4">ADP-L-glycero-beta-D-manno-heptose-6-epimerase</fullName>
        <shortName evidence="4">ADP-glyceromanno-heptose 6-epimerase</shortName>
        <shortName evidence="4">ADP-hep 6-epimerase</shortName>
        <shortName evidence="4">AGME</shortName>
    </alternativeName>
</protein>
<dbReference type="EMBL" id="MFNF01000008">
    <property type="protein sequence ID" value="OGH03968.1"/>
    <property type="molecule type" value="Genomic_DNA"/>
</dbReference>
<dbReference type="HAMAP" id="MF_01601">
    <property type="entry name" value="Heptose_epimerase"/>
    <property type="match status" value="1"/>
</dbReference>
<feature type="domain" description="NAD-dependent epimerase/dehydratase" evidence="5">
    <location>
        <begin position="2"/>
        <end position="244"/>
    </location>
</feature>
<evidence type="ECO:0000256" key="3">
    <source>
        <dbReference type="ARBA" id="ARBA00023277"/>
    </source>
</evidence>
<dbReference type="GO" id="GO:0008712">
    <property type="term" value="F:ADP-glyceromanno-heptose 6-epimerase activity"/>
    <property type="evidence" value="ECO:0007669"/>
    <property type="project" value="UniProtKB-UniRule"/>
</dbReference>
<feature type="binding site" evidence="4">
    <location>
        <position position="216"/>
    </location>
    <ligand>
        <name>substrate</name>
    </ligand>
</feature>
<comment type="domain">
    <text evidence="4">Contains a large N-terminal NADP-binding domain, and a smaller C-terminal substrate-binding domain.</text>
</comment>
<evidence type="ECO:0000256" key="1">
    <source>
        <dbReference type="ARBA" id="ARBA00022857"/>
    </source>
</evidence>
<feature type="binding site" evidence="4">
    <location>
        <position position="93"/>
    </location>
    <ligand>
        <name>NADP(+)</name>
        <dbReference type="ChEBI" id="CHEBI:58349"/>
    </ligand>
</feature>
<feature type="binding site" evidence="4">
    <location>
        <position position="188"/>
    </location>
    <ligand>
        <name>substrate</name>
    </ligand>
</feature>
<dbReference type="Pfam" id="PF01370">
    <property type="entry name" value="Epimerase"/>
    <property type="match status" value="1"/>
</dbReference>
<feature type="binding site" evidence="4">
    <location>
        <position position="179"/>
    </location>
    <ligand>
        <name>NADP(+)</name>
        <dbReference type="ChEBI" id="CHEBI:58349"/>
    </ligand>
</feature>
<evidence type="ECO:0000256" key="2">
    <source>
        <dbReference type="ARBA" id="ARBA00023235"/>
    </source>
</evidence>
<comment type="cofactor">
    <cofactor evidence="4">
        <name>NADP(+)</name>
        <dbReference type="ChEBI" id="CHEBI:58349"/>
    </cofactor>
    <text evidence="4">Binds 1 NADP(+) per subunit.</text>
</comment>
<comment type="function">
    <text evidence="4">Catalyzes the interconversion between ADP-D-glycero-beta-D-manno-heptose and ADP-L-glycero-beta-D-manno-heptose via an epimerization at carbon 6 of the heptose.</text>
</comment>
<comment type="catalytic activity">
    <reaction evidence="4">
        <text>ADP-D-glycero-beta-D-manno-heptose = ADP-L-glycero-beta-D-manno-heptose</text>
        <dbReference type="Rhea" id="RHEA:17577"/>
        <dbReference type="ChEBI" id="CHEBI:59967"/>
        <dbReference type="ChEBI" id="CHEBI:61506"/>
        <dbReference type="EC" id="5.1.3.20"/>
    </reaction>
</comment>
<organism evidence="6 7">
    <name type="scientific">Candidatus Lambdaproteobacteria bacterium RIFOXYD2_FULL_56_26</name>
    <dbReference type="NCBI Taxonomy" id="1817773"/>
    <lineage>
        <taxon>Bacteria</taxon>
        <taxon>Pseudomonadati</taxon>
        <taxon>Pseudomonadota</taxon>
        <taxon>Candidatus Lambdaproteobacteria</taxon>
    </lineage>
</organism>
<dbReference type="InterPro" id="IPR011912">
    <property type="entry name" value="Heptose_epim"/>
</dbReference>
<feature type="active site" description="Proton acceptor" evidence="4">
    <location>
        <position position="179"/>
    </location>
</feature>
<dbReference type="EC" id="5.1.3.20" evidence="4"/>
<feature type="binding site" evidence="4">
    <location>
        <position position="181"/>
    </location>
    <ligand>
        <name>substrate</name>
    </ligand>
</feature>
<dbReference type="AlphaFoldDB" id="A0A1F6H0P2"/>
<evidence type="ECO:0000256" key="4">
    <source>
        <dbReference type="HAMAP-Rule" id="MF_01601"/>
    </source>
</evidence>
<keyword evidence="2 4" id="KW-0413">Isomerase</keyword>
<proteinExistence type="inferred from homology"/>
<dbReference type="NCBIfam" id="TIGR02197">
    <property type="entry name" value="heptose_epim"/>
    <property type="match status" value="1"/>
</dbReference>
<dbReference type="Gene3D" id="3.90.25.10">
    <property type="entry name" value="UDP-galactose 4-epimerase, domain 1"/>
    <property type="match status" value="1"/>
</dbReference>
<dbReference type="SUPFAM" id="SSF51735">
    <property type="entry name" value="NAD(P)-binding Rossmann-fold domains"/>
    <property type="match status" value="1"/>
</dbReference>
<reference evidence="6 7" key="1">
    <citation type="journal article" date="2016" name="Nat. Commun.">
        <title>Thousands of microbial genomes shed light on interconnected biogeochemical processes in an aquifer system.</title>
        <authorList>
            <person name="Anantharaman K."/>
            <person name="Brown C.T."/>
            <person name="Hug L.A."/>
            <person name="Sharon I."/>
            <person name="Castelle C.J."/>
            <person name="Probst A.J."/>
            <person name="Thomas B.C."/>
            <person name="Singh A."/>
            <person name="Wilkins M.J."/>
            <person name="Karaoz U."/>
            <person name="Brodie E.L."/>
            <person name="Williams K.H."/>
            <person name="Hubbard S.S."/>
            <person name="Banfield J.F."/>
        </authorList>
    </citation>
    <scope>NUCLEOTIDE SEQUENCE [LARGE SCALE GENOMIC DNA]</scope>
</reference>
<feature type="binding site" evidence="4">
    <location>
        <begin position="10"/>
        <end position="11"/>
    </location>
    <ligand>
        <name>NADP(+)</name>
        <dbReference type="ChEBI" id="CHEBI:58349"/>
    </ligand>
</feature>
<dbReference type="UniPathway" id="UPA00356">
    <property type="reaction ID" value="UER00440"/>
</dbReference>
<dbReference type="Gene3D" id="3.40.50.720">
    <property type="entry name" value="NAD(P)-binding Rossmann-like Domain"/>
    <property type="match status" value="1"/>
</dbReference>
<keyword evidence="3 4" id="KW-0119">Carbohydrate metabolism</keyword>
<comment type="subunit">
    <text evidence="4">Homopentamer.</text>
</comment>
<dbReference type="PANTHER" id="PTHR43103:SF3">
    <property type="entry name" value="ADP-L-GLYCERO-D-MANNO-HEPTOSE-6-EPIMERASE"/>
    <property type="match status" value="1"/>
</dbReference>
<evidence type="ECO:0000259" key="5">
    <source>
        <dbReference type="Pfam" id="PF01370"/>
    </source>
</evidence>
<dbReference type="GO" id="GO:0097171">
    <property type="term" value="P:ADP-L-glycero-beta-D-manno-heptose biosynthetic process"/>
    <property type="evidence" value="ECO:0007669"/>
    <property type="project" value="UniProtKB-UniPathway"/>
</dbReference>
<feature type="binding site" evidence="4">
    <location>
        <begin position="202"/>
        <end position="205"/>
    </location>
    <ligand>
        <name>substrate</name>
    </ligand>
</feature>
<dbReference type="PANTHER" id="PTHR43103">
    <property type="entry name" value="NUCLEOSIDE-DIPHOSPHATE-SUGAR EPIMERASE"/>
    <property type="match status" value="1"/>
</dbReference>
<accession>A0A1F6H0P2</accession>
<evidence type="ECO:0000313" key="7">
    <source>
        <dbReference type="Proteomes" id="UP000177583"/>
    </source>
</evidence>